<dbReference type="FunFam" id="3.30.60.20:FF:000014">
    <property type="entry name" value="Protein kinase C"/>
    <property type="match status" value="1"/>
</dbReference>
<feature type="domain" description="Phorbol-ester/DAG-type" evidence="21">
    <location>
        <begin position="406"/>
        <end position="453"/>
    </location>
</feature>
<dbReference type="AlphaFoldDB" id="A0A1B2JHU5"/>
<evidence type="ECO:0000256" key="15">
    <source>
        <dbReference type="ARBA" id="ARBA00067241"/>
    </source>
</evidence>
<dbReference type="CDD" id="cd20823">
    <property type="entry name" value="C1_ScPKC1-like_rpt2"/>
    <property type="match status" value="1"/>
</dbReference>
<dbReference type="InterPro" id="IPR017441">
    <property type="entry name" value="Protein_kinase_ATP_BS"/>
</dbReference>
<dbReference type="Gene3D" id="3.30.200.20">
    <property type="entry name" value="Phosphorylase Kinase, domain 1"/>
    <property type="match status" value="1"/>
</dbReference>
<feature type="region of interest" description="Disordered" evidence="19">
    <location>
        <begin position="540"/>
        <end position="625"/>
    </location>
</feature>
<dbReference type="EC" id="2.7.11.13" evidence="2"/>
<evidence type="ECO:0000256" key="10">
    <source>
        <dbReference type="ARBA" id="ARBA00022777"/>
    </source>
</evidence>
<evidence type="ECO:0000313" key="25">
    <source>
        <dbReference type="Proteomes" id="UP000094565"/>
    </source>
</evidence>
<evidence type="ECO:0000256" key="12">
    <source>
        <dbReference type="ARBA" id="ARBA00022840"/>
    </source>
</evidence>
<feature type="region of interest" description="Disordered" evidence="19">
    <location>
        <begin position="306"/>
        <end position="348"/>
    </location>
</feature>
<keyword evidence="25" id="KW-1185">Reference proteome</keyword>
<dbReference type="OrthoDB" id="63267at2759"/>
<feature type="compositionally biased region" description="Polar residues" evidence="19">
    <location>
        <begin position="326"/>
        <end position="348"/>
    </location>
</feature>
<dbReference type="PROSITE" id="PS00108">
    <property type="entry name" value="PROTEIN_KINASE_ST"/>
    <property type="match status" value="1"/>
</dbReference>
<feature type="compositionally biased region" description="Low complexity" evidence="19">
    <location>
        <begin position="551"/>
        <end position="560"/>
    </location>
</feature>
<feature type="compositionally biased region" description="Polar residues" evidence="19">
    <location>
        <begin position="540"/>
        <end position="550"/>
    </location>
</feature>
<evidence type="ECO:0000256" key="7">
    <source>
        <dbReference type="ARBA" id="ARBA00022737"/>
    </source>
</evidence>
<keyword evidence="10" id="KW-0418">Kinase</keyword>
<dbReference type="Pfam" id="PF02185">
    <property type="entry name" value="HR1"/>
    <property type="match status" value="2"/>
</dbReference>
<dbReference type="Pfam" id="PF00130">
    <property type="entry name" value="C1_1"/>
    <property type="match status" value="2"/>
</dbReference>
<dbReference type="CDD" id="cd08689">
    <property type="entry name" value="C2_fungal_Pkc1p"/>
    <property type="match status" value="1"/>
</dbReference>
<dbReference type="FunFam" id="3.30.200.20:FF:000103">
    <property type="entry name" value="Protein kinase C"/>
    <property type="match status" value="1"/>
</dbReference>
<evidence type="ECO:0000256" key="18">
    <source>
        <dbReference type="SAM" id="Coils"/>
    </source>
</evidence>
<dbReference type="CDD" id="cd20822">
    <property type="entry name" value="C1_ScPKC1-like_rpt1"/>
    <property type="match status" value="1"/>
</dbReference>
<keyword evidence="8 17" id="KW-0547">Nucleotide-binding</keyword>
<evidence type="ECO:0000256" key="6">
    <source>
        <dbReference type="ARBA" id="ARBA00022723"/>
    </source>
</evidence>
<dbReference type="InterPro" id="IPR011009">
    <property type="entry name" value="Kinase-like_dom_sf"/>
</dbReference>
<dbReference type="GO" id="GO:0008270">
    <property type="term" value="F:zinc ion binding"/>
    <property type="evidence" value="ECO:0007669"/>
    <property type="project" value="UniProtKB-KW"/>
</dbReference>
<keyword evidence="16 18" id="KW-0175">Coiled coil</keyword>
<feature type="compositionally biased region" description="Basic and acidic residues" evidence="19">
    <location>
        <begin position="610"/>
        <end position="621"/>
    </location>
</feature>
<dbReference type="GO" id="GO:0009272">
    <property type="term" value="P:fungal-type cell wall biogenesis"/>
    <property type="evidence" value="ECO:0007669"/>
    <property type="project" value="InterPro"/>
</dbReference>
<feature type="compositionally biased region" description="Pro residues" evidence="19">
    <location>
        <begin position="593"/>
        <end position="602"/>
    </location>
</feature>
<evidence type="ECO:0000256" key="13">
    <source>
        <dbReference type="ARBA" id="ARBA00047272"/>
    </source>
</evidence>
<dbReference type="InterPro" id="IPR035892">
    <property type="entry name" value="C2_domain_sf"/>
</dbReference>
<dbReference type="FunFam" id="3.30.60.20:FF:000034">
    <property type="entry name" value="Protein kinase C"/>
    <property type="match status" value="1"/>
</dbReference>
<feature type="region of interest" description="Disordered" evidence="19">
    <location>
        <begin position="637"/>
        <end position="659"/>
    </location>
</feature>
<dbReference type="SUPFAM" id="SSF46585">
    <property type="entry name" value="HR1 repeat"/>
    <property type="match status" value="2"/>
</dbReference>
<dbReference type="InterPro" id="IPR000961">
    <property type="entry name" value="AGC-kinase_C"/>
</dbReference>
<dbReference type="SUPFAM" id="SSF56112">
    <property type="entry name" value="Protein kinase-like (PK-like)"/>
    <property type="match status" value="1"/>
</dbReference>
<dbReference type="SUPFAM" id="SSF49562">
    <property type="entry name" value="C2 domain (Calcium/lipid-binding domain, CaLB)"/>
    <property type="match status" value="1"/>
</dbReference>
<dbReference type="CDD" id="cd05570">
    <property type="entry name" value="STKc_PKC"/>
    <property type="match status" value="1"/>
</dbReference>
<gene>
    <name evidence="24" type="primary">PKC1</name>
    <name evidence="24" type="ORF">ATY40_BA7505136</name>
</gene>
<dbReference type="PROSITE" id="PS50011">
    <property type="entry name" value="PROTEIN_KINASE_DOM"/>
    <property type="match status" value="1"/>
</dbReference>
<dbReference type="SMART" id="SM00109">
    <property type="entry name" value="C1"/>
    <property type="match status" value="2"/>
</dbReference>
<evidence type="ECO:0000259" key="20">
    <source>
        <dbReference type="PROSITE" id="PS50011"/>
    </source>
</evidence>
<evidence type="ECO:0000256" key="19">
    <source>
        <dbReference type="SAM" id="MobiDB-lite"/>
    </source>
</evidence>
<dbReference type="SMART" id="SM00742">
    <property type="entry name" value="Hr1"/>
    <property type="match status" value="2"/>
</dbReference>
<accession>A0A1B2JHU5</accession>
<sequence length="1035" mass="118360">MSDTSNDEVIKDILKKIERERNIAQGASNIRKKTNNAEIIQNCNTSIREAQQNIEYLEQTLSKLQLEQHNRATRGSNQGELTQQKVLKTSPPTFTFLDLLKYDCPSLGHRIHYMLQLLEFKLQVEKQYREANEKISRLYQVDGDRRSIAAAEGGKVESDMKIHLMKMALKNYHDVHVNIDEVARDTEVMNTFRKKPLSGTLSITINSIRDILHVSSIFSKKLETLVSIRIDDVEKARTKPTKNQRVNDSFQIHVDKGNELSIIVYDKVGDTLTPVAMIWFLLSDIVEEIRKKKVDRELNATGWMSASNLAGRPEQQQQQQLGSHPFDNQQGNLQPLQTQPSHSNGDNDPAQLSTSAWFVLAPAGQILLTMGFNKTNDAGQKKEFMGGLGRHGAIRQRKEEVLEQHGHKFVPRQFYNIMMCAMCGDFLPYSGYQCEDCRFLCHKKCYQKVITKCISKSSIDVDPEETKLNHRIPHKFEQFSNHGTKWCCHCGYILPWSRKNVYKCSECGVVCHAQCTHLVPDFCGMSMEMASKILSTIKETTATRQQRQAMSTSSKSSGKSDTYISQKQLPPVPTAAQRLSQSDEAPKTKPIRRPPPPPPPPVSNEQRVFPQREEPQVEPERTPNQPIAEAGYALEKQISSTSSSKEIEHHHQHHYHHPQQQLQQQVKTVKTAVASDVSPTKVAKKQDAARRSSERHHGRHRQKYGLDDFRFIAVLGKGNFGKVMLAESIHTGQLCAIKVLKKDFIIKNDEVASTKSEKRVFIIANRGKHPFLLNLHQCFQTENRIYFVMEYVSGGDLMWHAQQRTFSPSRAKFYAAEVLLALQYFHENGVVYRDLKLDNILLTADGHIKLADYGLCKEEMWYGSTTATFCGTPEFMAPEILKEQKYDKAVDWWAFGVLLYQMMLGKSPFKGEDEDEVFNSILTDEPRYPIQMDRESVDILQQLLTKDPYKRLGASEEDAEEIKRHPYFDGINWEDIMQCKVPPPLIPTIKDRHDVSNFDVEFTTEAPKLTPVNSVLSLSMQEQFRGFTYVNDDHK</sequence>
<dbReference type="Pfam" id="PF00433">
    <property type="entry name" value="Pkinase_C"/>
    <property type="match status" value="1"/>
</dbReference>
<dbReference type="Pfam" id="PF00069">
    <property type="entry name" value="Pkinase"/>
    <property type="match status" value="1"/>
</dbReference>
<evidence type="ECO:0000256" key="3">
    <source>
        <dbReference type="ARBA" id="ARBA00022527"/>
    </source>
</evidence>
<dbReference type="InterPro" id="IPR017892">
    <property type="entry name" value="Pkinase_C"/>
</dbReference>
<comment type="catalytic activity">
    <reaction evidence="13">
        <text>L-threonyl-[protein] + ATP = O-phospho-L-threonyl-[protein] + ADP + H(+)</text>
        <dbReference type="Rhea" id="RHEA:46608"/>
        <dbReference type="Rhea" id="RHEA-COMP:11060"/>
        <dbReference type="Rhea" id="RHEA-COMP:11605"/>
        <dbReference type="ChEBI" id="CHEBI:15378"/>
        <dbReference type="ChEBI" id="CHEBI:30013"/>
        <dbReference type="ChEBI" id="CHEBI:30616"/>
        <dbReference type="ChEBI" id="CHEBI:61977"/>
        <dbReference type="ChEBI" id="CHEBI:456216"/>
        <dbReference type="EC" id="2.7.11.13"/>
    </reaction>
</comment>
<dbReference type="GO" id="GO:0106310">
    <property type="term" value="F:protein serine kinase activity"/>
    <property type="evidence" value="ECO:0007669"/>
    <property type="project" value="RHEA"/>
</dbReference>
<evidence type="ECO:0000256" key="14">
    <source>
        <dbReference type="ARBA" id="ARBA00047470"/>
    </source>
</evidence>
<name>A0A1B2JHU5_PICPA</name>
<evidence type="ECO:0000256" key="5">
    <source>
        <dbReference type="ARBA" id="ARBA00022679"/>
    </source>
</evidence>
<dbReference type="EMBL" id="CP014587">
    <property type="protein sequence ID" value="ANZ77620.1"/>
    <property type="molecule type" value="Genomic_DNA"/>
</dbReference>
<proteinExistence type="inferred from homology"/>
<dbReference type="SUPFAM" id="SSF57889">
    <property type="entry name" value="Cysteine-rich domain"/>
    <property type="match status" value="2"/>
</dbReference>
<evidence type="ECO:0000259" key="23">
    <source>
        <dbReference type="PROSITE" id="PS51860"/>
    </source>
</evidence>
<dbReference type="PROSITE" id="PS00107">
    <property type="entry name" value="PROTEIN_KINASE_ATP"/>
    <property type="match status" value="1"/>
</dbReference>
<keyword evidence="11" id="KW-0862">Zinc</keyword>
<organism evidence="24 25">
    <name type="scientific">Komagataella pastoris</name>
    <name type="common">Yeast</name>
    <name type="synonym">Pichia pastoris</name>
    <dbReference type="NCBI Taxonomy" id="4922"/>
    <lineage>
        <taxon>Eukaryota</taxon>
        <taxon>Fungi</taxon>
        <taxon>Dikarya</taxon>
        <taxon>Ascomycota</taxon>
        <taxon>Saccharomycotina</taxon>
        <taxon>Pichiomycetes</taxon>
        <taxon>Pichiales</taxon>
        <taxon>Pichiaceae</taxon>
        <taxon>Komagataella</taxon>
    </lineage>
</organism>
<evidence type="ECO:0000259" key="21">
    <source>
        <dbReference type="PROSITE" id="PS50081"/>
    </source>
</evidence>
<evidence type="ECO:0000256" key="9">
    <source>
        <dbReference type="ARBA" id="ARBA00022771"/>
    </source>
</evidence>
<feature type="domain" description="REM-1" evidence="23">
    <location>
        <begin position="1"/>
        <end position="70"/>
    </location>
</feature>
<dbReference type="PROSITE" id="PS51285">
    <property type="entry name" value="AGC_KINASE_CTER"/>
    <property type="match status" value="1"/>
</dbReference>
<dbReference type="PROSITE" id="PS50081">
    <property type="entry name" value="ZF_DAG_PE_2"/>
    <property type="match status" value="2"/>
</dbReference>
<keyword evidence="4" id="KW-0597">Phosphoprotein</keyword>
<dbReference type="SMART" id="SM00133">
    <property type="entry name" value="S_TK_X"/>
    <property type="match status" value="1"/>
</dbReference>
<protein>
    <recommendedName>
        <fullName evidence="15">Protein kinase C-like 1</fullName>
        <ecNumber evidence="2">2.7.11.13</ecNumber>
    </recommendedName>
</protein>
<dbReference type="GO" id="GO:0030447">
    <property type="term" value="P:filamentous growth"/>
    <property type="evidence" value="ECO:0007669"/>
    <property type="project" value="UniProtKB-ARBA"/>
</dbReference>
<feature type="coiled-coil region" evidence="18">
    <location>
        <begin position="40"/>
        <end position="67"/>
    </location>
</feature>
<evidence type="ECO:0000256" key="11">
    <source>
        <dbReference type="ARBA" id="ARBA00022833"/>
    </source>
</evidence>
<keyword evidence="9" id="KW-0863">Zinc-finger</keyword>
<dbReference type="SMART" id="SM00220">
    <property type="entry name" value="S_TKc"/>
    <property type="match status" value="1"/>
</dbReference>
<dbReference type="InterPro" id="IPR037312">
    <property type="entry name" value="PKC-like_HR1"/>
</dbReference>
<feature type="domain" description="REM-1" evidence="23">
    <location>
        <begin position="101"/>
        <end position="178"/>
    </location>
</feature>
<evidence type="ECO:0000256" key="4">
    <source>
        <dbReference type="ARBA" id="ARBA00022553"/>
    </source>
</evidence>
<evidence type="ECO:0000256" key="17">
    <source>
        <dbReference type="PROSITE-ProRule" id="PRU10141"/>
    </source>
</evidence>
<keyword evidence="5" id="KW-0808">Transferase</keyword>
<evidence type="ECO:0000256" key="1">
    <source>
        <dbReference type="ARBA" id="ARBA00005490"/>
    </source>
</evidence>
<feature type="domain" description="Phorbol-ester/DAG-type" evidence="21">
    <location>
        <begin position="473"/>
        <end position="523"/>
    </location>
</feature>
<dbReference type="InterPro" id="IPR002219">
    <property type="entry name" value="PKC_DAG/PE"/>
</dbReference>
<dbReference type="InterPro" id="IPR000719">
    <property type="entry name" value="Prot_kinase_dom"/>
</dbReference>
<dbReference type="InterPro" id="IPR036274">
    <property type="entry name" value="HR1_rpt_sf"/>
</dbReference>
<feature type="domain" description="AGC-kinase C-terminal" evidence="22">
    <location>
        <begin position="969"/>
        <end position="1035"/>
    </location>
</feature>
<keyword evidence="6" id="KW-0479">Metal-binding</keyword>
<dbReference type="InterPro" id="IPR037778">
    <property type="entry name" value="C2_fungal_PKC"/>
</dbReference>
<dbReference type="GO" id="GO:0004697">
    <property type="term" value="F:diacylglycerol-dependent serine/threonine kinase activity"/>
    <property type="evidence" value="ECO:0007669"/>
    <property type="project" value="UniProtKB-EC"/>
</dbReference>
<dbReference type="InterPro" id="IPR008271">
    <property type="entry name" value="Ser/Thr_kinase_AS"/>
</dbReference>
<feature type="region of interest" description="Disordered" evidence="19">
    <location>
        <begin position="673"/>
        <end position="701"/>
    </location>
</feature>
<dbReference type="GO" id="GO:0005524">
    <property type="term" value="F:ATP binding"/>
    <property type="evidence" value="ECO:0007669"/>
    <property type="project" value="UniProtKB-UniRule"/>
</dbReference>
<dbReference type="PROSITE" id="PS51860">
    <property type="entry name" value="REM_1"/>
    <property type="match status" value="2"/>
</dbReference>
<keyword evidence="7" id="KW-0677">Repeat</keyword>
<feature type="domain" description="Protein kinase" evidence="20">
    <location>
        <begin position="709"/>
        <end position="968"/>
    </location>
</feature>
<feature type="binding site" evidence="17">
    <location>
        <position position="747"/>
    </location>
    <ligand>
        <name>ATP</name>
        <dbReference type="ChEBI" id="CHEBI:30616"/>
    </ligand>
</feature>
<dbReference type="GO" id="GO:0007165">
    <property type="term" value="P:signal transduction"/>
    <property type="evidence" value="ECO:0007669"/>
    <property type="project" value="InterPro"/>
</dbReference>
<evidence type="ECO:0000256" key="8">
    <source>
        <dbReference type="ARBA" id="ARBA00022741"/>
    </source>
</evidence>
<dbReference type="Gene3D" id="1.10.510.10">
    <property type="entry name" value="Transferase(Phosphotransferase) domain 1"/>
    <property type="match status" value="1"/>
</dbReference>
<dbReference type="Gene3D" id="3.30.60.20">
    <property type="match status" value="2"/>
</dbReference>
<dbReference type="InterPro" id="IPR046349">
    <property type="entry name" value="C1-like_sf"/>
</dbReference>
<dbReference type="PROSITE" id="PS00479">
    <property type="entry name" value="ZF_DAG_PE_1"/>
    <property type="match status" value="1"/>
</dbReference>
<dbReference type="Proteomes" id="UP000094565">
    <property type="component" value="Chromosome 4"/>
</dbReference>
<evidence type="ECO:0000313" key="24">
    <source>
        <dbReference type="EMBL" id="ANZ77620.1"/>
    </source>
</evidence>
<evidence type="ECO:0000259" key="22">
    <source>
        <dbReference type="PROSITE" id="PS51285"/>
    </source>
</evidence>
<keyword evidence="12 17" id="KW-0067">ATP-binding</keyword>
<dbReference type="FunFam" id="1.10.510.10:FF:000101">
    <property type="entry name" value="Protein kinase C"/>
    <property type="match status" value="1"/>
</dbReference>
<evidence type="ECO:0000256" key="16">
    <source>
        <dbReference type="PROSITE-ProRule" id="PRU01207"/>
    </source>
</evidence>
<comment type="similarity">
    <text evidence="1">Belongs to the protein kinase superfamily. AGC Ser/Thr protein kinase family. PKC subfamily.</text>
</comment>
<dbReference type="PANTHER" id="PTHR24351">
    <property type="entry name" value="RIBOSOMAL PROTEIN S6 KINASE"/>
    <property type="match status" value="1"/>
</dbReference>
<evidence type="ECO:0000256" key="2">
    <source>
        <dbReference type="ARBA" id="ARBA00012429"/>
    </source>
</evidence>
<dbReference type="CDD" id="cd11620">
    <property type="entry name" value="HR1_PKC-like_2_fungi"/>
    <property type="match status" value="1"/>
</dbReference>
<comment type="catalytic activity">
    <reaction evidence="14">
        <text>L-seryl-[protein] + ATP = O-phospho-L-seryl-[protein] + ADP + H(+)</text>
        <dbReference type="Rhea" id="RHEA:17989"/>
        <dbReference type="Rhea" id="RHEA-COMP:9863"/>
        <dbReference type="Rhea" id="RHEA-COMP:11604"/>
        <dbReference type="ChEBI" id="CHEBI:15378"/>
        <dbReference type="ChEBI" id="CHEBI:29999"/>
        <dbReference type="ChEBI" id="CHEBI:30616"/>
        <dbReference type="ChEBI" id="CHEBI:83421"/>
        <dbReference type="ChEBI" id="CHEBI:456216"/>
        <dbReference type="EC" id="2.7.11.13"/>
    </reaction>
</comment>
<keyword evidence="3" id="KW-0723">Serine/threonine-protein kinase</keyword>
<dbReference type="InterPro" id="IPR011072">
    <property type="entry name" value="HR1_rho-bd"/>
</dbReference>
<reference evidence="24 25" key="1">
    <citation type="submission" date="2016-02" db="EMBL/GenBank/DDBJ databases">
        <title>Comparative genomic and transcriptomic foundation for Pichia pastoris.</title>
        <authorList>
            <person name="Love K.R."/>
            <person name="Shah K.A."/>
            <person name="Whittaker C.A."/>
            <person name="Wu J."/>
            <person name="Bartlett M.C."/>
            <person name="Ma D."/>
            <person name="Leeson R.L."/>
            <person name="Priest M."/>
            <person name="Young S.K."/>
            <person name="Love J.C."/>
        </authorList>
    </citation>
    <scope>NUCLEOTIDE SEQUENCE [LARGE SCALE GENOMIC DNA]</scope>
    <source>
        <strain evidence="24 25">ATCC 28485</strain>
    </source>
</reference>